<dbReference type="EMBL" id="CP121106">
    <property type="protein sequence ID" value="WFL76448.1"/>
    <property type="molecule type" value="Genomic_DNA"/>
</dbReference>
<accession>A0ABY8FN60</accession>
<name>A0ABY8FN60_9SPHN</name>
<keyword evidence="3" id="KW-1185">Reference proteome</keyword>
<evidence type="ECO:0000256" key="1">
    <source>
        <dbReference type="SAM" id="SignalP"/>
    </source>
</evidence>
<gene>
    <name evidence="2" type="ORF">P7228_10610</name>
</gene>
<evidence type="ECO:0000313" key="2">
    <source>
        <dbReference type="EMBL" id="WFL76448.1"/>
    </source>
</evidence>
<proteinExistence type="predicted"/>
<protein>
    <submittedName>
        <fullName evidence="2">Uncharacterized protein</fullName>
    </submittedName>
</protein>
<reference evidence="2 3" key="1">
    <citation type="submission" date="2023-03" db="EMBL/GenBank/DDBJ databases">
        <title>Altererythrobacter sp. CAU 1644 isolated from sand.</title>
        <authorList>
            <person name="Kim W."/>
        </authorList>
    </citation>
    <scope>NUCLEOTIDE SEQUENCE [LARGE SCALE GENOMIC DNA]</scope>
    <source>
        <strain evidence="2 3">CAU 1644</strain>
    </source>
</reference>
<feature type="signal peptide" evidence="1">
    <location>
        <begin position="1"/>
        <end position="26"/>
    </location>
</feature>
<dbReference type="Proteomes" id="UP001215827">
    <property type="component" value="Chromosome"/>
</dbReference>
<sequence>MNMLSIYRTVTAAAAAAFVLATPAVAQGKLGVTDPAAYLLDEAEEIELSRSAAPASISADATVLVLSADGSYRTASEGTNGWTCFTGRSWTGPAPMKDGRRVWNEAHFDPELRAPQCFNAAATPSLLMLHRLTTWKFMQGASTEEVDSEVGQALAGGKIQPPGMGAMSYMYSPKQVLTPGGGRFMPHVMLYTPYVTQDAFGPRDSSLTVPLVTEGGSVFATTVIVSSKWSDGSPAMGH</sequence>
<keyword evidence="1" id="KW-0732">Signal</keyword>
<organism evidence="2 3">
    <name type="scientific">Altererythrobacter arenosus</name>
    <dbReference type="NCBI Taxonomy" id="3032592"/>
    <lineage>
        <taxon>Bacteria</taxon>
        <taxon>Pseudomonadati</taxon>
        <taxon>Pseudomonadota</taxon>
        <taxon>Alphaproteobacteria</taxon>
        <taxon>Sphingomonadales</taxon>
        <taxon>Erythrobacteraceae</taxon>
        <taxon>Altererythrobacter</taxon>
    </lineage>
</organism>
<feature type="chain" id="PRO_5045151245" evidence="1">
    <location>
        <begin position="27"/>
        <end position="238"/>
    </location>
</feature>
<dbReference type="RefSeq" id="WP_278015214.1">
    <property type="nucleotide sequence ID" value="NZ_CP121106.1"/>
</dbReference>
<evidence type="ECO:0000313" key="3">
    <source>
        <dbReference type="Proteomes" id="UP001215827"/>
    </source>
</evidence>